<accession>A0A8J6NQ46</accession>
<dbReference type="EMBL" id="JACNJH010000068">
    <property type="protein sequence ID" value="MBC8360139.1"/>
    <property type="molecule type" value="Genomic_DNA"/>
</dbReference>
<comment type="similarity">
    <text evidence="2 5">Belongs to the PNP/MTAP phosphorylase family.</text>
</comment>
<dbReference type="AlphaFoldDB" id="A0A8J6NQ46"/>
<dbReference type="NCBIfam" id="TIGR01700">
    <property type="entry name" value="PNPH"/>
    <property type="match status" value="1"/>
</dbReference>
<gene>
    <name evidence="7" type="ORF">H8E23_01910</name>
</gene>
<reference evidence="7 8" key="1">
    <citation type="submission" date="2020-08" db="EMBL/GenBank/DDBJ databases">
        <title>Bridging the membrane lipid divide: bacteria of the FCB group superphylum have the potential to synthesize archaeal ether lipids.</title>
        <authorList>
            <person name="Villanueva L."/>
            <person name="Von Meijenfeldt F.A.B."/>
            <person name="Westbye A.B."/>
            <person name="Yadav S."/>
            <person name="Hopmans E.C."/>
            <person name="Dutilh B.E."/>
            <person name="Sinninghe Damste J.S."/>
        </authorList>
    </citation>
    <scope>NUCLEOTIDE SEQUENCE [LARGE SCALE GENOMIC DNA]</scope>
    <source>
        <strain evidence="7">NIOZ-UU30</strain>
    </source>
</reference>
<dbReference type="SUPFAM" id="SSF53167">
    <property type="entry name" value="Purine and uridine phosphorylases"/>
    <property type="match status" value="1"/>
</dbReference>
<dbReference type="InterPro" id="IPR011268">
    <property type="entry name" value="Purine_phosphorylase"/>
</dbReference>
<dbReference type="NCBIfam" id="NF006054">
    <property type="entry name" value="PRK08202.1"/>
    <property type="match status" value="1"/>
</dbReference>
<comment type="function">
    <text evidence="5">The purine nucleoside phosphorylases catalyze the phosphorolytic breakdown of the N-glycosidic bond in the beta-(deoxy)ribonucleoside molecules, with the formation of the corresponding free purine bases and pentose-1-phosphate.</text>
</comment>
<evidence type="ECO:0000256" key="2">
    <source>
        <dbReference type="ARBA" id="ARBA00006751"/>
    </source>
</evidence>
<comment type="caution">
    <text evidence="7">The sequence shown here is derived from an EMBL/GenBank/DDBJ whole genome shotgun (WGS) entry which is preliminary data.</text>
</comment>
<dbReference type="CDD" id="cd09009">
    <property type="entry name" value="PNP-EcPNPII_like"/>
    <property type="match status" value="1"/>
</dbReference>
<dbReference type="PIRSF" id="PIRSF000477">
    <property type="entry name" value="PurNPase"/>
    <property type="match status" value="1"/>
</dbReference>
<dbReference type="InterPro" id="IPR011270">
    <property type="entry name" value="Pur_Nuc_Pase_Ino/Guo-sp"/>
</dbReference>
<evidence type="ECO:0000256" key="1">
    <source>
        <dbReference type="ARBA" id="ARBA00005058"/>
    </source>
</evidence>
<dbReference type="GO" id="GO:0004731">
    <property type="term" value="F:purine-nucleoside phosphorylase activity"/>
    <property type="evidence" value="ECO:0007669"/>
    <property type="project" value="UniProtKB-EC"/>
</dbReference>
<feature type="domain" description="Nucleoside phosphorylase" evidence="6">
    <location>
        <begin position="25"/>
        <end position="269"/>
    </location>
</feature>
<dbReference type="InterPro" id="IPR000845">
    <property type="entry name" value="Nucleoside_phosphorylase_d"/>
</dbReference>
<comment type="pathway">
    <text evidence="1 5">Purine metabolism; purine nucleoside salvage.</text>
</comment>
<proteinExistence type="inferred from homology"/>
<evidence type="ECO:0000259" key="6">
    <source>
        <dbReference type="Pfam" id="PF01048"/>
    </source>
</evidence>
<evidence type="ECO:0000256" key="4">
    <source>
        <dbReference type="ARBA" id="ARBA00022679"/>
    </source>
</evidence>
<evidence type="ECO:0000313" key="7">
    <source>
        <dbReference type="EMBL" id="MBC8360139.1"/>
    </source>
</evidence>
<evidence type="ECO:0000256" key="3">
    <source>
        <dbReference type="ARBA" id="ARBA00022676"/>
    </source>
</evidence>
<keyword evidence="3 5" id="KW-0328">Glycosyltransferase</keyword>
<keyword evidence="4 5" id="KW-0808">Transferase</keyword>
<name>A0A8J6NQ46_9BACT</name>
<dbReference type="Pfam" id="PF01048">
    <property type="entry name" value="PNP_UDP_1"/>
    <property type="match status" value="1"/>
</dbReference>
<dbReference type="GO" id="GO:0009116">
    <property type="term" value="P:nucleoside metabolic process"/>
    <property type="evidence" value="ECO:0007669"/>
    <property type="project" value="InterPro"/>
</dbReference>
<dbReference type="PANTHER" id="PTHR11904:SF9">
    <property type="entry name" value="PURINE NUCLEOSIDE PHOSPHORYLASE-RELATED"/>
    <property type="match status" value="1"/>
</dbReference>
<dbReference type="Gene3D" id="3.40.50.1580">
    <property type="entry name" value="Nucleoside phosphorylase domain"/>
    <property type="match status" value="1"/>
</dbReference>
<sequence>MKNYKHKAVQAAEFLKPHFKRLPEIGLLTGTGLGQSAEFLNVKATFNYTDIPHLPATTVESHIGRLIVGSIQGKSVMAMQGRFHLYEGFSALQVAFPIRVMQELSVKTLILCNAAGGLNPGFAAGDLMIITDHINLSGSNPLSGPNKDSWGIRFPDMSAAYSKKLVALAEHAAKDSGLHLQKGVYAGLKGPSLETPAEIRFLRAIGADAVGFSTVQEVIAAVHAGMQVLGLSIISNVHDPDAPVPARVEEIIAVAKDAAVRLETIIRKVAESI</sequence>
<dbReference type="UniPathway" id="UPA00606"/>
<organism evidence="7 8">
    <name type="scientific">Candidatus Desulfatibia profunda</name>
    <dbReference type="NCBI Taxonomy" id="2841695"/>
    <lineage>
        <taxon>Bacteria</taxon>
        <taxon>Pseudomonadati</taxon>
        <taxon>Thermodesulfobacteriota</taxon>
        <taxon>Desulfobacteria</taxon>
        <taxon>Desulfobacterales</taxon>
        <taxon>Desulfobacterales incertae sedis</taxon>
        <taxon>Candidatus Desulfatibia</taxon>
    </lineage>
</organism>
<dbReference type="InterPro" id="IPR035994">
    <property type="entry name" value="Nucleoside_phosphorylase_sf"/>
</dbReference>
<dbReference type="NCBIfam" id="TIGR01697">
    <property type="entry name" value="PNPH-PUNA-XAPA"/>
    <property type="match status" value="1"/>
</dbReference>
<dbReference type="GO" id="GO:0005737">
    <property type="term" value="C:cytoplasm"/>
    <property type="evidence" value="ECO:0007669"/>
    <property type="project" value="TreeGrafter"/>
</dbReference>
<dbReference type="PANTHER" id="PTHR11904">
    <property type="entry name" value="METHYLTHIOADENOSINE/PURINE NUCLEOSIDE PHOSPHORYLASE"/>
    <property type="match status" value="1"/>
</dbReference>
<protein>
    <recommendedName>
        <fullName evidence="5">Purine nucleoside phosphorylase</fullName>
        <ecNumber evidence="5">2.4.2.1</ecNumber>
    </recommendedName>
    <alternativeName>
        <fullName evidence="5">Inosine-guanosine phosphorylase</fullName>
    </alternativeName>
</protein>
<dbReference type="EC" id="2.4.2.1" evidence="5"/>
<evidence type="ECO:0000313" key="8">
    <source>
        <dbReference type="Proteomes" id="UP000603434"/>
    </source>
</evidence>
<dbReference type="Proteomes" id="UP000603434">
    <property type="component" value="Unassembled WGS sequence"/>
</dbReference>
<evidence type="ECO:0000256" key="5">
    <source>
        <dbReference type="PIRNR" id="PIRNR000477"/>
    </source>
</evidence>